<reference evidence="2" key="1">
    <citation type="journal article" date="2011" name="Nat. Commun.">
        <title>Effector diversification within compartments of the Leptosphaeria maculans genome affected by Repeat-Induced Point mutations.</title>
        <authorList>
            <person name="Rouxel T."/>
            <person name="Grandaubert J."/>
            <person name="Hane J.K."/>
            <person name="Hoede C."/>
            <person name="van de Wouw A.P."/>
            <person name="Couloux A."/>
            <person name="Dominguez V."/>
            <person name="Anthouard V."/>
            <person name="Bally P."/>
            <person name="Bourras S."/>
            <person name="Cozijnsen A.J."/>
            <person name="Ciuffetti L.M."/>
            <person name="Degrave A."/>
            <person name="Dilmaghani A."/>
            <person name="Duret L."/>
            <person name="Fudal I."/>
            <person name="Goodwin S.B."/>
            <person name="Gout L."/>
            <person name="Glaser N."/>
            <person name="Linglin J."/>
            <person name="Kema G.H.J."/>
            <person name="Lapalu N."/>
            <person name="Lawrence C.B."/>
            <person name="May K."/>
            <person name="Meyer M."/>
            <person name="Ollivier B."/>
            <person name="Poulain J."/>
            <person name="Schoch C.L."/>
            <person name="Simon A."/>
            <person name="Spatafora J.W."/>
            <person name="Stachowiak A."/>
            <person name="Turgeon B.G."/>
            <person name="Tyler B.M."/>
            <person name="Vincent D."/>
            <person name="Weissenbach J."/>
            <person name="Amselem J."/>
            <person name="Quesneville H."/>
            <person name="Oliver R.P."/>
            <person name="Wincker P."/>
            <person name="Balesdent M.-H."/>
            <person name="Howlett B.J."/>
        </authorList>
    </citation>
    <scope>NUCLEOTIDE SEQUENCE [LARGE SCALE GENOMIC DNA]</scope>
    <source>
        <strain evidence="2">JN3 / isolate v23.1.3 / race Av1-4-5-6-7-8</strain>
    </source>
</reference>
<accession>E5R572</accession>
<protein>
    <submittedName>
        <fullName evidence="1">Predicted protein</fullName>
    </submittedName>
</protein>
<dbReference type="HOGENOM" id="CLU_2740487_0_0_1"/>
<gene>
    <name evidence="1" type="ORF">LEMA_uP047480.1</name>
</gene>
<keyword evidence="2" id="KW-1185">Reference proteome</keyword>
<dbReference type="InParanoid" id="E5R572"/>
<sequence>MIPARKKNDMTAPTSLGFYNSVVMSHRVKPTNSHIHKSSAFKSSAHVLKYIPPIHLPLTRTQSHRTIGPPI</sequence>
<organism evidence="2">
    <name type="scientific">Leptosphaeria maculans (strain JN3 / isolate v23.1.3 / race Av1-4-5-6-7-8)</name>
    <name type="common">Blackleg fungus</name>
    <name type="synonym">Phoma lingam</name>
    <dbReference type="NCBI Taxonomy" id="985895"/>
    <lineage>
        <taxon>Eukaryota</taxon>
        <taxon>Fungi</taxon>
        <taxon>Dikarya</taxon>
        <taxon>Ascomycota</taxon>
        <taxon>Pezizomycotina</taxon>
        <taxon>Dothideomycetes</taxon>
        <taxon>Pleosporomycetidae</taxon>
        <taxon>Pleosporales</taxon>
        <taxon>Pleosporineae</taxon>
        <taxon>Leptosphaeriaceae</taxon>
        <taxon>Plenodomus</taxon>
        <taxon>Plenodomus lingam/Leptosphaeria maculans species complex</taxon>
    </lineage>
</organism>
<evidence type="ECO:0000313" key="1">
    <source>
        <dbReference type="EMBL" id="CBX92042.1"/>
    </source>
</evidence>
<dbReference type="EMBL" id="FP929083">
    <property type="protein sequence ID" value="CBX92042.1"/>
    <property type="molecule type" value="Genomic_DNA"/>
</dbReference>
<evidence type="ECO:0000313" key="2">
    <source>
        <dbReference type="Proteomes" id="UP000002668"/>
    </source>
</evidence>
<dbReference type="Proteomes" id="UP000002668">
    <property type="component" value="Genome"/>
</dbReference>
<dbReference type="AlphaFoldDB" id="E5R572"/>
<name>E5R572_LEPMJ</name>
<dbReference type="VEuPathDB" id="FungiDB:LEMA_uP047480.1"/>
<proteinExistence type="predicted"/>